<dbReference type="Pfam" id="PF04588">
    <property type="entry name" value="HIG_1_N"/>
    <property type="match status" value="1"/>
</dbReference>
<dbReference type="GO" id="GO:0097250">
    <property type="term" value="P:mitochondrial respirasome assembly"/>
    <property type="evidence" value="ECO:0007669"/>
    <property type="project" value="TreeGrafter"/>
</dbReference>
<sequence length="270" mass="29268">MAQLPSPNAGGMPSSFDDDLYVFQSMPFPAATTAHATMTQRITQRKDAAQVLSQDQRRASCAARYLPLPLMSTPTTAKDANQLPALGMGLTVFAFINAYRALRRGDSKQANKMFRARVAAQGFTVIAMVAGSMYYNQDREKSKELRKLKEETTAEEKRQKWIRELEARDDEDKAMRAMLEKKALAQSSAAAGQEADKDPQAGGTGGILGRMGLWGPAETKAAEEQAAASAAAGVSSEPTIEKRRENPRSSLGALGEVYGSKKKDDGESKK</sequence>
<comment type="function">
    <text evidence="1">Cytochrome c oxidase subunit which plays a role in assembly of respiratory supercomplexes.</text>
</comment>
<evidence type="ECO:0000256" key="1">
    <source>
        <dbReference type="ARBA" id="ARBA00002584"/>
    </source>
</evidence>
<feature type="transmembrane region" description="Helical" evidence="10">
    <location>
        <begin position="114"/>
        <end position="135"/>
    </location>
</feature>
<reference evidence="12 13" key="1">
    <citation type="submission" date="2012-10" db="EMBL/GenBank/DDBJ databases">
        <title>Genome sequencing and analysis of entomopathogenic fungi Beauveria bassiana D1-5.</title>
        <authorList>
            <person name="Li Q."/>
            <person name="Wang L."/>
            <person name="Zhang Z."/>
            <person name="Wang Q."/>
            <person name="Ren J."/>
            <person name="Wang M."/>
            <person name="Xu W."/>
            <person name="Wang J."/>
            <person name="Lu Y."/>
            <person name="Du Q."/>
            <person name="Sun Z."/>
        </authorList>
    </citation>
    <scope>NUCLEOTIDE SEQUENCE [LARGE SCALE GENOMIC DNA]</scope>
    <source>
        <strain evidence="12 13">D1-5</strain>
    </source>
</reference>
<evidence type="ECO:0000256" key="10">
    <source>
        <dbReference type="SAM" id="Phobius"/>
    </source>
</evidence>
<dbReference type="STRING" id="1245745.A0A0A2VZQ6"/>
<protein>
    <submittedName>
        <fullName evidence="12">Altered inheritance of mitochondria protein 31</fullName>
    </submittedName>
</protein>
<comment type="similarity">
    <text evidence="3">Belongs to the RCF1 family.</text>
</comment>
<evidence type="ECO:0000256" key="4">
    <source>
        <dbReference type="ARBA" id="ARBA00011565"/>
    </source>
</evidence>
<evidence type="ECO:0000256" key="9">
    <source>
        <dbReference type="SAM" id="MobiDB-lite"/>
    </source>
</evidence>
<comment type="subunit">
    <text evidence="4">Associates with the respiratory chain complex III/complex IV supercomplex.</text>
</comment>
<dbReference type="Gene3D" id="6.10.140.1320">
    <property type="match status" value="1"/>
</dbReference>
<dbReference type="PANTHER" id="PTHR12297">
    <property type="entry name" value="HYPOXIA-INDUCBILE GENE 1 HIG1 -RELATED"/>
    <property type="match status" value="1"/>
</dbReference>
<accession>A0A0A2VZQ6</accession>
<evidence type="ECO:0000256" key="7">
    <source>
        <dbReference type="ARBA" id="ARBA00023128"/>
    </source>
</evidence>
<comment type="caution">
    <text evidence="12">The sequence shown here is derived from an EMBL/GenBank/DDBJ whole genome shotgun (WGS) entry which is preliminary data.</text>
</comment>
<evidence type="ECO:0000256" key="8">
    <source>
        <dbReference type="ARBA" id="ARBA00023136"/>
    </source>
</evidence>
<proteinExistence type="inferred from homology"/>
<dbReference type="AlphaFoldDB" id="A0A0A2VZQ6"/>
<evidence type="ECO:0000313" key="13">
    <source>
        <dbReference type="Proteomes" id="UP000030106"/>
    </source>
</evidence>
<evidence type="ECO:0000256" key="6">
    <source>
        <dbReference type="ARBA" id="ARBA00022989"/>
    </source>
</evidence>
<feature type="compositionally biased region" description="Basic and acidic residues" evidence="9">
    <location>
        <begin position="259"/>
        <end position="270"/>
    </location>
</feature>
<feature type="compositionally biased region" description="Low complexity" evidence="9">
    <location>
        <begin position="210"/>
        <end position="232"/>
    </location>
</feature>
<evidence type="ECO:0000256" key="3">
    <source>
        <dbReference type="ARBA" id="ARBA00009366"/>
    </source>
</evidence>
<dbReference type="PANTHER" id="PTHR12297:SF3">
    <property type="entry name" value="HIG1 DOMAIN FAMILY MEMBER 1A"/>
    <property type="match status" value="1"/>
</dbReference>
<dbReference type="InterPro" id="IPR050355">
    <property type="entry name" value="RCF1"/>
</dbReference>
<keyword evidence="8 10" id="KW-0472">Membrane</keyword>
<keyword evidence="7" id="KW-0496">Mitochondrion</keyword>
<evidence type="ECO:0000313" key="12">
    <source>
        <dbReference type="EMBL" id="KGQ06189.1"/>
    </source>
</evidence>
<feature type="transmembrane region" description="Helical" evidence="10">
    <location>
        <begin position="83"/>
        <end position="102"/>
    </location>
</feature>
<keyword evidence="6 10" id="KW-1133">Transmembrane helix</keyword>
<comment type="subcellular location">
    <subcellularLocation>
        <location evidence="2">Mitochondrion membrane</location>
    </subcellularLocation>
</comment>
<dbReference type="PROSITE" id="PS51503">
    <property type="entry name" value="HIG1"/>
    <property type="match status" value="1"/>
</dbReference>
<evidence type="ECO:0000259" key="11">
    <source>
        <dbReference type="PROSITE" id="PS51503"/>
    </source>
</evidence>
<dbReference type="GO" id="GO:0031966">
    <property type="term" value="C:mitochondrial membrane"/>
    <property type="evidence" value="ECO:0007669"/>
    <property type="project" value="UniProtKB-SubCell"/>
</dbReference>
<dbReference type="InterPro" id="IPR007667">
    <property type="entry name" value="Hypoxia_induced_domain"/>
</dbReference>
<dbReference type="HOGENOM" id="CLU_087356_0_0_1"/>
<dbReference type="OrthoDB" id="6604018at2759"/>
<dbReference type="EMBL" id="ANFO01000850">
    <property type="protein sequence ID" value="KGQ06189.1"/>
    <property type="molecule type" value="Genomic_DNA"/>
</dbReference>
<evidence type="ECO:0000256" key="5">
    <source>
        <dbReference type="ARBA" id="ARBA00022692"/>
    </source>
</evidence>
<feature type="region of interest" description="Disordered" evidence="9">
    <location>
        <begin position="185"/>
        <end position="270"/>
    </location>
</feature>
<name>A0A0A2VZQ6_BEABA</name>
<organism evidence="12 13">
    <name type="scientific">Beauveria bassiana D1-5</name>
    <dbReference type="NCBI Taxonomy" id="1245745"/>
    <lineage>
        <taxon>Eukaryota</taxon>
        <taxon>Fungi</taxon>
        <taxon>Dikarya</taxon>
        <taxon>Ascomycota</taxon>
        <taxon>Pezizomycotina</taxon>
        <taxon>Sordariomycetes</taxon>
        <taxon>Hypocreomycetidae</taxon>
        <taxon>Hypocreales</taxon>
        <taxon>Cordycipitaceae</taxon>
        <taxon>Beauveria</taxon>
    </lineage>
</organism>
<dbReference type="Proteomes" id="UP000030106">
    <property type="component" value="Unassembled WGS sequence"/>
</dbReference>
<evidence type="ECO:0000256" key="2">
    <source>
        <dbReference type="ARBA" id="ARBA00004325"/>
    </source>
</evidence>
<gene>
    <name evidence="12" type="ORF">BBAD15_g8491</name>
</gene>
<feature type="domain" description="HIG1" evidence="11">
    <location>
        <begin position="46"/>
        <end position="146"/>
    </location>
</feature>
<keyword evidence="5 10" id="KW-0812">Transmembrane</keyword>